<feature type="compositionally biased region" description="Polar residues" evidence="1">
    <location>
        <begin position="666"/>
        <end position="678"/>
    </location>
</feature>
<feature type="compositionally biased region" description="Basic and acidic residues" evidence="1">
    <location>
        <begin position="339"/>
        <end position="358"/>
    </location>
</feature>
<feature type="compositionally biased region" description="Polar residues" evidence="1">
    <location>
        <begin position="360"/>
        <end position="383"/>
    </location>
</feature>
<evidence type="ECO:0000313" key="2">
    <source>
        <dbReference type="EMBL" id="TFL03122.1"/>
    </source>
</evidence>
<feature type="compositionally biased region" description="Basic and acidic residues" evidence="1">
    <location>
        <begin position="972"/>
        <end position="982"/>
    </location>
</feature>
<feature type="compositionally biased region" description="Basic and acidic residues" evidence="1">
    <location>
        <begin position="405"/>
        <end position="430"/>
    </location>
</feature>
<feature type="region of interest" description="Disordered" evidence="1">
    <location>
        <begin position="520"/>
        <end position="539"/>
    </location>
</feature>
<protein>
    <submittedName>
        <fullName evidence="2">Uncharacterized protein</fullName>
    </submittedName>
</protein>
<feature type="compositionally biased region" description="Polar residues" evidence="1">
    <location>
        <begin position="448"/>
        <end position="458"/>
    </location>
</feature>
<feature type="compositionally biased region" description="Polar residues" evidence="1">
    <location>
        <begin position="909"/>
        <end position="918"/>
    </location>
</feature>
<accession>A0A5C3QMU8</accession>
<feature type="compositionally biased region" description="Low complexity" evidence="1">
    <location>
        <begin position="920"/>
        <end position="933"/>
    </location>
</feature>
<organism evidence="2 3">
    <name type="scientific">Pterulicium gracile</name>
    <dbReference type="NCBI Taxonomy" id="1884261"/>
    <lineage>
        <taxon>Eukaryota</taxon>
        <taxon>Fungi</taxon>
        <taxon>Dikarya</taxon>
        <taxon>Basidiomycota</taxon>
        <taxon>Agaricomycotina</taxon>
        <taxon>Agaricomycetes</taxon>
        <taxon>Agaricomycetidae</taxon>
        <taxon>Agaricales</taxon>
        <taxon>Pleurotineae</taxon>
        <taxon>Pterulaceae</taxon>
        <taxon>Pterulicium</taxon>
    </lineage>
</organism>
<evidence type="ECO:0000256" key="1">
    <source>
        <dbReference type="SAM" id="MobiDB-lite"/>
    </source>
</evidence>
<dbReference type="AlphaFoldDB" id="A0A5C3QMU8"/>
<feature type="region of interest" description="Disordered" evidence="1">
    <location>
        <begin position="338"/>
        <end position="470"/>
    </location>
</feature>
<feature type="compositionally biased region" description="Polar residues" evidence="1">
    <location>
        <begin position="33"/>
        <end position="42"/>
    </location>
</feature>
<name>A0A5C3QMU8_9AGAR</name>
<feature type="compositionally biased region" description="Basic and acidic residues" evidence="1">
    <location>
        <begin position="747"/>
        <end position="764"/>
    </location>
</feature>
<reference evidence="2 3" key="1">
    <citation type="journal article" date="2019" name="Nat. Ecol. Evol.">
        <title>Megaphylogeny resolves global patterns of mushroom evolution.</title>
        <authorList>
            <person name="Varga T."/>
            <person name="Krizsan K."/>
            <person name="Foldi C."/>
            <person name="Dima B."/>
            <person name="Sanchez-Garcia M."/>
            <person name="Sanchez-Ramirez S."/>
            <person name="Szollosi G.J."/>
            <person name="Szarkandi J.G."/>
            <person name="Papp V."/>
            <person name="Albert L."/>
            <person name="Andreopoulos W."/>
            <person name="Angelini C."/>
            <person name="Antonin V."/>
            <person name="Barry K.W."/>
            <person name="Bougher N.L."/>
            <person name="Buchanan P."/>
            <person name="Buyck B."/>
            <person name="Bense V."/>
            <person name="Catcheside P."/>
            <person name="Chovatia M."/>
            <person name="Cooper J."/>
            <person name="Damon W."/>
            <person name="Desjardin D."/>
            <person name="Finy P."/>
            <person name="Geml J."/>
            <person name="Haridas S."/>
            <person name="Hughes K."/>
            <person name="Justo A."/>
            <person name="Karasinski D."/>
            <person name="Kautmanova I."/>
            <person name="Kiss B."/>
            <person name="Kocsube S."/>
            <person name="Kotiranta H."/>
            <person name="LaButti K.M."/>
            <person name="Lechner B.E."/>
            <person name="Liimatainen K."/>
            <person name="Lipzen A."/>
            <person name="Lukacs Z."/>
            <person name="Mihaltcheva S."/>
            <person name="Morgado L.N."/>
            <person name="Niskanen T."/>
            <person name="Noordeloos M.E."/>
            <person name="Ohm R.A."/>
            <person name="Ortiz-Santana B."/>
            <person name="Ovrebo C."/>
            <person name="Racz N."/>
            <person name="Riley R."/>
            <person name="Savchenko A."/>
            <person name="Shiryaev A."/>
            <person name="Soop K."/>
            <person name="Spirin V."/>
            <person name="Szebenyi C."/>
            <person name="Tomsovsky M."/>
            <person name="Tulloss R.E."/>
            <person name="Uehling J."/>
            <person name="Grigoriev I.V."/>
            <person name="Vagvolgyi C."/>
            <person name="Papp T."/>
            <person name="Martin F.M."/>
            <person name="Miettinen O."/>
            <person name="Hibbett D.S."/>
            <person name="Nagy L.G."/>
        </authorList>
    </citation>
    <scope>NUCLEOTIDE SEQUENCE [LARGE SCALE GENOMIC DNA]</scope>
    <source>
        <strain evidence="2 3">CBS 309.79</strain>
    </source>
</reference>
<sequence>MQPSNSSEAPSPLTAQTFSFTRIGQPPLLLSRITAQNGATTDQAEEEDSQPERSSPRMVDTNRTNPLGSLALGLERESLSPEVDYTVGWDPQLSTIPPPMDTTNSPQETSQLGYSPNGDSFMGDADFFASHEDLQNPQYESFLSEFMARSNASIASLDGLQSSPTSATPLPLFTPSSPVSPHPPGLAAAKKLVSETHSKATNATEHITASLSLAEKTVSSAQEALGAFRHLGSALEMVVQGYGDVMETLAKEDAKARERTRTNSLSRQKERQGLADLQEWVGGQIRDFQDKHFALASENAFLRQEVSKLLKEKTDADLKHRWEVSRLKTELATLKKKGGFAEDDRRKETGDGEGRRPSEGPQSRRTSGGKGTASSGQESSRNQVEALAQREAQRSAELEAYQQRRAAEAETLRLKQQMEEQARRREEVQRQKVVAQQEEAVRIHAQRSGASASASNFERPSPSPVIKREPSPITVWSPQMQSASAPLSFPTEATSLATNPIPPSISTARDGLLKDSGLTRSMSMSRSSSSSIPPDHVADQRPISPAAFINQPSTSRLAFSIPSNWPAIPVAWPAASDSFVPSSSLRDPSAPTRSLQEGGTYSTFHDEHNGTSARQGSNPSATVHSRHPTSSSAMLVDNTSRSSRGGTPILLPPLSPNNSDSGGGSRTSAASPAVSSNMDFGRPAAPSGQAMGPNVHDDTMNRVPPRAHSRNLGPPHSSLPVKPANPLQRPPSEQSLHGVSTSTGRTHQRDSRDGVDGRPTEGRRSSLYRPASPTELRHEDRSYRPPLYSAPTPMEQGESSFVRGRRTPPPRSAPLPSDMRPRDPTRRATDSYVPSPGYDQYIPSSPRSRSPPSPHIRNKRSAPSDDIDVRATRPRYDSYRPAPQDRSPSPPRYYSPPVETRWGADSSRAPGNTITNNYRPPAQAPQQQNHPQADVARVNKPPPNRPRQCSSSTKPAGGNPGPQGRNASRPGPSREHEREHGRPMGNSFCPVQSAPNGDRSLLMSNDSHSLLDRINTSESPPKKGKGNAQRGSGGRGGALSGRTHLGRPNNNNHSNKPSLTDRIAAPSLQNRLSDPRT</sequence>
<feature type="compositionally biased region" description="Polar residues" evidence="1">
    <location>
        <begin position="1067"/>
        <end position="1077"/>
    </location>
</feature>
<feature type="compositionally biased region" description="Polar residues" evidence="1">
    <location>
        <begin position="1002"/>
        <end position="1019"/>
    </location>
</feature>
<feature type="compositionally biased region" description="Polar residues" evidence="1">
    <location>
        <begin position="1"/>
        <end position="22"/>
    </location>
</feature>
<feature type="compositionally biased region" description="Polar residues" evidence="1">
    <location>
        <begin position="731"/>
        <end position="745"/>
    </location>
</feature>
<evidence type="ECO:0000313" key="3">
    <source>
        <dbReference type="Proteomes" id="UP000305067"/>
    </source>
</evidence>
<dbReference type="EMBL" id="ML178821">
    <property type="protein sequence ID" value="TFL03122.1"/>
    <property type="molecule type" value="Genomic_DNA"/>
</dbReference>
<dbReference type="CDD" id="cd22249">
    <property type="entry name" value="UDM1_RNF168_RNF169-like"/>
    <property type="match status" value="1"/>
</dbReference>
<feature type="compositionally biased region" description="Polar residues" evidence="1">
    <location>
        <begin position="579"/>
        <end position="603"/>
    </location>
</feature>
<feature type="compositionally biased region" description="Polar residues" evidence="1">
    <location>
        <begin position="101"/>
        <end position="111"/>
    </location>
</feature>
<feature type="compositionally biased region" description="Polar residues" evidence="1">
    <location>
        <begin position="1048"/>
        <end position="1058"/>
    </location>
</feature>
<feature type="compositionally biased region" description="Basic and acidic residues" evidence="1">
    <location>
        <begin position="819"/>
        <end position="829"/>
    </location>
</feature>
<feature type="region of interest" description="Disordered" evidence="1">
    <location>
        <begin position="577"/>
        <end position="1077"/>
    </location>
</feature>
<feature type="compositionally biased region" description="Basic and acidic residues" evidence="1">
    <location>
        <begin position="867"/>
        <end position="878"/>
    </location>
</feature>
<proteinExistence type="predicted"/>
<feature type="region of interest" description="Disordered" evidence="1">
    <location>
        <begin position="1"/>
        <end position="111"/>
    </location>
</feature>
<keyword evidence="3" id="KW-1185">Reference proteome</keyword>
<feature type="compositionally biased region" description="Polar residues" evidence="1">
    <location>
        <begin position="610"/>
        <end position="645"/>
    </location>
</feature>
<feature type="compositionally biased region" description="Low complexity" evidence="1">
    <location>
        <begin position="520"/>
        <end position="531"/>
    </location>
</feature>
<gene>
    <name evidence="2" type="ORF">BDV98DRAFT_565432</name>
</gene>
<dbReference type="Proteomes" id="UP000305067">
    <property type="component" value="Unassembled WGS sequence"/>
</dbReference>